<dbReference type="Proteomes" id="UP000027135">
    <property type="component" value="Unassembled WGS sequence"/>
</dbReference>
<sequence>MWLLRHQRATVQENGAQCPHLFVVVDAARMASASCTTKTLTSAPVRAPKRTALQERFALCPKSARGPRVPTCPLEFAYLRRKRHKTQDLFLL</sequence>
<keyword evidence="2" id="KW-1185">Reference proteome</keyword>
<evidence type="ECO:0000313" key="1">
    <source>
        <dbReference type="EMBL" id="KDR08196.1"/>
    </source>
</evidence>
<reference evidence="1 2" key="1">
    <citation type="journal article" date="2014" name="Nat. Commun.">
        <title>Molecular traces of alternative social organization in a termite genome.</title>
        <authorList>
            <person name="Terrapon N."/>
            <person name="Li C."/>
            <person name="Robertson H.M."/>
            <person name="Ji L."/>
            <person name="Meng X."/>
            <person name="Booth W."/>
            <person name="Chen Z."/>
            <person name="Childers C.P."/>
            <person name="Glastad K.M."/>
            <person name="Gokhale K."/>
            <person name="Gowin J."/>
            <person name="Gronenberg W."/>
            <person name="Hermansen R.A."/>
            <person name="Hu H."/>
            <person name="Hunt B.G."/>
            <person name="Huylmans A.K."/>
            <person name="Khalil S.M."/>
            <person name="Mitchell R.D."/>
            <person name="Munoz-Torres M.C."/>
            <person name="Mustard J.A."/>
            <person name="Pan H."/>
            <person name="Reese J.T."/>
            <person name="Scharf M.E."/>
            <person name="Sun F."/>
            <person name="Vogel H."/>
            <person name="Xiao J."/>
            <person name="Yang W."/>
            <person name="Yang Z."/>
            <person name="Yang Z."/>
            <person name="Zhou J."/>
            <person name="Zhu J."/>
            <person name="Brent C.S."/>
            <person name="Elsik C.G."/>
            <person name="Goodisman M.A."/>
            <person name="Liberles D.A."/>
            <person name="Roe R.M."/>
            <person name="Vargo E.L."/>
            <person name="Vilcinskas A."/>
            <person name="Wang J."/>
            <person name="Bornberg-Bauer E."/>
            <person name="Korb J."/>
            <person name="Zhang G."/>
            <person name="Liebig J."/>
        </authorList>
    </citation>
    <scope>NUCLEOTIDE SEQUENCE [LARGE SCALE GENOMIC DNA]</scope>
    <source>
        <tissue evidence="1">Whole organism</tissue>
    </source>
</reference>
<dbReference type="AlphaFoldDB" id="A0A067QSA1"/>
<dbReference type="EMBL" id="KK853354">
    <property type="protein sequence ID" value="KDR08196.1"/>
    <property type="molecule type" value="Genomic_DNA"/>
</dbReference>
<protein>
    <submittedName>
        <fullName evidence="1">Uncharacterized protein</fullName>
    </submittedName>
</protein>
<proteinExistence type="predicted"/>
<gene>
    <name evidence="1" type="ORF">L798_01913</name>
</gene>
<accession>A0A067QSA1</accession>
<name>A0A067QSA1_ZOONE</name>
<dbReference type="InParanoid" id="A0A067QSA1"/>
<organism evidence="1 2">
    <name type="scientific">Zootermopsis nevadensis</name>
    <name type="common">Dampwood termite</name>
    <dbReference type="NCBI Taxonomy" id="136037"/>
    <lineage>
        <taxon>Eukaryota</taxon>
        <taxon>Metazoa</taxon>
        <taxon>Ecdysozoa</taxon>
        <taxon>Arthropoda</taxon>
        <taxon>Hexapoda</taxon>
        <taxon>Insecta</taxon>
        <taxon>Pterygota</taxon>
        <taxon>Neoptera</taxon>
        <taxon>Polyneoptera</taxon>
        <taxon>Dictyoptera</taxon>
        <taxon>Blattodea</taxon>
        <taxon>Blattoidea</taxon>
        <taxon>Termitoidae</taxon>
        <taxon>Termopsidae</taxon>
        <taxon>Zootermopsis</taxon>
    </lineage>
</organism>
<evidence type="ECO:0000313" key="2">
    <source>
        <dbReference type="Proteomes" id="UP000027135"/>
    </source>
</evidence>